<feature type="region of interest" description="Disordered" evidence="1">
    <location>
        <begin position="86"/>
        <end position="113"/>
    </location>
</feature>
<organism evidence="2">
    <name type="scientific">Notodromas monacha</name>
    <dbReference type="NCBI Taxonomy" id="399045"/>
    <lineage>
        <taxon>Eukaryota</taxon>
        <taxon>Metazoa</taxon>
        <taxon>Ecdysozoa</taxon>
        <taxon>Arthropoda</taxon>
        <taxon>Crustacea</taxon>
        <taxon>Oligostraca</taxon>
        <taxon>Ostracoda</taxon>
        <taxon>Podocopa</taxon>
        <taxon>Podocopida</taxon>
        <taxon>Cypridocopina</taxon>
        <taxon>Cypridoidea</taxon>
        <taxon>Cyprididae</taxon>
        <taxon>Notodromas</taxon>
    </lineage>
</organism>
<dbReference type="OrthoDB" id="6372664at2759"/>
<evidence type="ECO:0000313" key="3">
    <source>
        <dbReference type="Proteomes" id="UP000678499"/>
    </source>
</evidence>
<feature type="region of interest" description="Disordered" evidence="1">
    <location>
        <begin position="496"/>
        <end position="609"/>
    </location>
</feature>
<dbReference type="AlphaFoldDB" id="A0A7R9BGR7"/>
<evidence type="ECO:0000256" key="1">
    <source>
        <dbReference type="SAM" id="MobiDB-lite"/>
    </source>
</evidence>
<feature type="region of interest" description="Disordered" evidence="1">
    <location>
        <begin position="436"/>
        <end position="483"/>
    </location>
</feature>
<dbReference type="EMBL" id="OA882256">
    <property type="protein sequence ID" value="CAD7274182.1"/>
    <property type="molecule type" value="Genomic_DNA"/>
</dbReference>
<protein>
    <submittedName>
        <fullName evidence="2">Uncharacterized protein</fullName>
    </submittedName>
</protein>
<proteinExistence type="predicted"/>
<feature type="compositionally biased region" description="Basic and acidic residues" evidence="1">
    <location>
        <begin position="690"/>
        <end position="700"/>
    </location>
</feature>
<feature type="compositionally biased region" description="Acidic residues" evidence="1">
    <location>
        <begin position="542"/>
        <end position="564"/>
    </location>
</feature>
<feature type="region of interest" description="Disordered" evidence="1">
    <location>
        <begin position="681"/>
        <end position="700"/>
    </location>
</feature>
<accession>A0A7R9BGR7</accession>
<feature type="compositionally biased region" description="Polar residues" evidence="1">
    <location>
        <begin position="466"/>
        <end position="479"/>
    </location>
</feature>
<dbReference type="EMBL" id="CAJPEX010000219">
    <property type="protein sequence ID" value="CAG0914334.1"/>
    <property type="molecule type" value="Genomic_DNA"/>
</dbReference>
<gene>
    <name evidence="2" type="ORF">NMOB1V02_LOCUS2034</name>
</gene>
<sequence length="795" mass="86844">MADLLKGTHNTEETTISNDIDELFPKCRVKPAKSQDRYRNNNGPMFIRSNGSAVDLLMSPNNNTSVLPCYSESQDRRIMFQEGDEDLLGLDSPSSRKDSFSESGGSGGSCAEDLRKPEAKWVEAGAKEVFSQSRARAGRKRSGDDWGKKIKRVDAETTCRPVKVYKETVFASEIQTLENTYRPCADPDVTVLDSGKTRSYQSSPEENRTFDEIGEYPRSRLDTLSGSTVKNLAESLLMMSPASTQIGDPDAGNTSDDSMPSSTMPYACLSTVTDAGRPALPNWNSSGSPETNSPTSSPVACVIGSVPIAKYEGSPRRLGARHRASPAIPGFGNYLPKPGHPQRILAQVDVLGGLDQNTAEKGELKDTKIDTTLTPVKDEMELGRESLSAIIPELGQVLKPKEDAPFAHQPSPESVYEFSETRKVLEEFFGGAHPSIMSLSKDEQKASRAGSNAGRRSQRDSDEAIKTSSNNETRNQARSSVRRVKMNNNGYAMNLIIRPNTSSPSSSLSVDQETLSTEDFGETEIGIRVEESRNFTLSPETTECEDPSDLESFVCEDPEQPDSEEGSRVSSVEGSGKAESTKSGAVGVMPVLEDGLSSGDEGRPDEPDLINAGDDFCVSKMNGDRMVEEFLRGNTSSGGLLGLAGRIQAEPQSSPTRAAIQREMRALEHELQARARARARALRKHRRASPKSDLDQPTMDYRDSVSHALPALGTQRNSKADAIIIMMAYPLRQLGRHITAKVRWKLRGRLRPAISSLDALGVKIGASFTEELSRSYSRISSFPARKRDAERCRPK</sequence>
<feature type="region of interest" description="Disordered" evidence="1">
    <location>
        <begin position="242"/>
        <end position="261"/>
    </location>
</feature>
<feature type="compositionally biased region" description="Polar residues" evidence="1">
    <location>
        <begin position="282"/>
        <end position="298"/>
    </location>
</feature>
<keyword evidence="3" id="KW-1185">Reference proteome</keyword>
<dbReference type="Proteomes" id="UP000678499">
    <property type="component" value="Unassembled WGS sequence"/>
</dbReference>
<name>A0A7R9BGR7_9CRUS</name>
<reference evidence="2" key="1">
    <citation type="submission" date="2020-11" db="EMBL/GenBank/DDBJ databases">
        <authorList>
            <person name="Tran Van P."/>
        </authorList>
    </citation>
    <scope>NUCLEOTIDE SEQUENCE</scope>
</reference>
<evidence type="ECO:0000313" key="2">
    <source>
        <dbReference type="EMBL" id="CAD7274182.1"/>
    </source>
</evidence>
<feature type="region of interest" description="Disordered" evidence="1">
    <location>
        <begin position="279"/>
        <end position="298"/>
    </location>
</feature>